<feature type="region of interest" description="Disordered" evidence="7">
    <location>
        <begin position="598"/>
        <end position="633"/>
    </location>
</feature>
<dbReference type="Pfam" id="PF02460">
    <property type="entry name" value="Patched"/>
    <property type="match status" value="1"/>
</dbReference>
<dbReference type="PROSITE" id="PS50156">
    <property type="entry name" value="SSD"/>
    <property type="match status" value="1"/>
</dbReference>
<feature type="region of interest" description="Disordered" evidence="7">
    <location>
        <begin position="46"/>
        <end position="105"/>
    </location>
</feature>
<feature type="transmembrane region" description="Helical" evidence="8">
    <location>
        <begin position="515"/>
        <end position="536"/>
    </location>
</feature>
<feature type="domain" description="SSD" evidence="9">
    <location>
        <begin position="413"/>
        <end position="569"/>
    </location>
</feature>
<dbReference type="GeneID" id="40307025"/>
<feature type="transmembrane region" description="Helical" evidence="8">
    <location>
        <begin position="414"/>
        <end position="433"/>
    </location>
</feature>
<feature type="region of interest" description="Disordered" evidence="7">
    <location>
        <begin position="661"/>
        <end position="724"/>
    </location>
</feature>
<keyword evidence="4 8" id="KW-1133">Transmembrane helix</keyword>
<dbReference type="VEuPathDB" id="ToxoDB:BESB_019640"/>
<feature type="compositionally biased region" description="Basic and acidic residues" evidence="7">
    <location>
        <begin position="701"/>
        <end position="724"/>
    </location>
</feature>
<keyword evidence="5 8" id="KW-0472">Membrane</keyword>
<comment type="similarity">
    <text evidence="2">Belongs to the patched family.</text>
</comment>
<feature type="transmembrane region" description="Helical" evidence="8">
    <location>
        <begin position="543"/>
        <end position="567"/>
    </location>
</feature>
<feature type="compositionally biased region" description="Polar residues" evidence="7">
    <location>
        <begin position="11"/>
        <end position="23"/>
    </location>
</feature>
<feature type="transmembrane region" description="Helical" evidence="8">
    <location>
        <begin position="1130"/>
        <end position="1152"/>
    </location>
</feature>
<dbReference type="KEGG" id="bbes:BESB_019640"/>
<sequence length="1194" mass="132029">MEKDTVPEATGSASPVLHSSSDQADTCFLAATHPSRRLFRINESVSYLPPTRKPADGDQAQEEETGAVSATEPTAVPDVTSDGDRLENAPEGPEPPREDGLAIPNSAEDGLLEGKRRQRRAWWCLPCSLFENAKNGALRAIMTSFERYAALVYDYPWLFIFLSLLATAGVAVGVFLRTAESDVYTLYSLKTSPSQVAKDHLLDVMPPDRLLYILVTGESNLLTPETLAAVDNLKRGVENLTLRRDAVTTDEFNHKLVGHDKYAFPETVTFQDICAKDGSGECQVQSILDVYPSRESWGVMPVVSVTWPVAMNPVTNKVYRLDALLGRIQTSERPPDPAAGLPAATVVDAAEALLIRMELRGDMLWRPYTAAFEKLILDHLLAVNLGPGLVVTPKAERSSYDELKRVSTLDVADWLRLCAAVLVVFMYTSIVNSSRTYRTKLVPSAMGALASLLGYVGGAGLVYLCGVRHTTPAEATPFLAMGIGVDDLFVIINAYSLTYLHPNPKERVVDAVRDAGLSITITTLTNVITFIIGALSPYYSISMFCIITAGALTWGYVLCLTFFLAGLSLDARREARKDPLAYSLFWRFVPRALYRTRCEPEPVPPTTEESAPQDRDGIEREEAVTADAAPPTHGEDLLTTYQLAALMVLYKKHVRGAELRSRRRLGDGETGAGAGDGEPAAAKVSKPPAESYETMATEDDREGRKGEGAEAEAPRRLSSHIRDMSTQESMMLMKNFERELRNNPDKLLKLYHPEPLGNPGRGSRRFFRDYYGRQVVGAVLPRIWRHVLKSEIATTLTVRAPGGVSGGGHLCGRVGLLGNNFVKAAVLLLFTGLTAAAIYGVTTLKFGLSLRNVTPRSSYLRDFYDLHEDIFPRYGDEVTVFFRAARQKWAVVVNDGMSLFLQKAMPLLESGDREQFLTALRTWLERDPVGQNFRTLFKFSPDNNLIVWQFRYWMPHKDNTTTLYRWLKEGKDIVRTGAPYFHGEVHTALAVIWESDPKILRFTLTNLSIALVCILAVSLLLIPNLLSAIIVVVIVSVVDLWLFGFMALIDLRLSMISMVNLLISIGYSVDFTIHVAHTFTHCVGVSRRDRMVETMIVMGAPVTHGMLSTLLAVVALAGSPKYILEVFFKMMFMVIIFAYSAGMILLPVVLSLMGPRRSHKKNTLKDGKAPSRSTTQLMDRNMSHAPVEGWAEGV</sequence>
<evidence type="ECO:0000256" key="4">
    <source>
        <dbReference type="ARBA" id="ARBA00022989"/>
    </source>
</evidence>
<feature type="transmembrane region" description="Helical" evidence="8">
    <location>
        <begin position="155"/>
        <end position="176"/>
    </location>
</feature>
<dbReference type="PANTHER" id="PTHR10796">
    <property type="entry name" value="PATCHED-RELATED"/>
    <property type="match status" value="1"/>
</dbReference>
<evidence type="ECO:0000313" key="11">
    <source>
        <dbReference type="Proteomes" id="UP000224006"/>
    </source>
</evidence>
<dbReference type="InterPro" id="IPR003392">
    <property type="entry name" value="PTHD_SSD"/>
</dbReference>
<evidence type="ECO:0000256" key="1">
    <source>
        <dbReference type="ARBA" id="ARBA00004141"/>
    </source>
</evidence>
<feature type="transmembrane region" description="Helical" evidence="8">
    <location>
        <begin position="1096"/>
        <end position="1118"/>
    </location>
</feature>
<dbReference type="Proteomes" id="UP000224006">
    <property type="component" value="Chromosome XI"/>
</dbReference>
<dbReference type="SUPFAM" id="SSF82866">
    <property type="entry name" value="Multidrug efflux transporter AcrB transmembrane domain"/>
    <property type="match status" value="2"/>
</dbReference>
<dbReference type="PANTHER" id="PTHR10796:SF92">
    <property type="entry name" value="PATCHED-RELATED, ISOFORM A"/>
    <property type="match status" value="1"/>
</dbReference>
<gene>
    <name evidence="10" type="ORF">BESB_019640</name>
</gene>
<feature type="transmembrane region" description="Helical" evidence="8">
    <location>
        <begin position="478"/>
        <end position="495"/>
    </location>
</feature>
<reference evidence="10 11" key="1">
    <citation type="submission" date="2017-09" db="EMBL/GenBank/DDBJ databases">
        <title>Genome sequencing of Besnoitia besnoiti strain Bb-Ger1.</title>
        <authorList>
            <person name="Schares G."/>
            <person name="Venepally P."/>
            <person name="Lorenzi H.A."/>
        </authorList>
    </citation>
    <scope>NUCLEOTIDE SEQUENCE [LARGE SCALE GENOMIC DNA]</scope>
    <source>
        <strain evidence="10 11">Bb-Ger1</strain>
    </source>
</reference>
<feature type="region of interest" description="Disordered" evidence="7">
    <location>
        <begin position="1"/>
        <end position="23"/>
    </location>
</feature>
<evidence type="ECO:0000256" key="7">
    <source>
        <dbReference type="SAM" id="MobiDB-lite"/>
    </source>
</evidence>
<accession>A0A2A9M8L0</accession>
<comment type="caution">
    <text evidence="10">The sequence shown here is derived from an EMBL/GenBank/DDBJ whole genome shotgun (WGS) entry which is preliminary data.</text>
</comment>
<dbReference type="InterPro" id="IPR051697">
    <property type="entry name" value="Patched_domain-protein"/>
</dbReference>
<keyword evidence="6" id="KW-0325">Glycoprotein</keyword>
<evidence type="ECO:0000256" key="2">
    <source>
        <dbReference type="ARBA" id="ARBA00005585"/>
    </source>
</evidence>
<keyword evidence="11" id="KW-1185">Reference proteome</keyword>
<evidence type="ECO:0000256" key="6">
    <source>
        <dbReference type="ARBA" id="ARBA00023180"/>
    </source>
</evidence>
<feature type="transmembrane region" description="Helical" evidence="8">
    <location>
        <begin position="821"/>
        <end position="841"/>
    </location>
</feature>
<evidence type="ECO:0000256" key="3">
    <source>
        <dbReference type="ARBA" id="ARBA00022692"/>
    </source>
</evidence>
<feature type="compositionally biased region" description="Basic and acidic residues" evidence="7">
    <location>
        <begin position="82"/>
        <end position="100"/>
    </location>
</feature>
<dbReference type="AlphaFoldDB" id="A0A2A9M8L0"/>
<feature type="transmembrane region" description="Helical" evidence="8">
    <location>
        <begin position="445"/>
        <end position="466"/>
    </location>
</feature>
<feature type="transmembrane region" description="Helical" evidence="8">
    <location>
        <begin position="1002"/>
        <end position="1022"/>
    </location>
</feature>
<comment type="subcellular location">
    <subcellularLocation>
        <location evidence="1">Membrane</location>
        <topology evidence="1">Multi-pass membrane protein</topology>
    </subcellularLocation>
</comment>
<proteinExistence type="inferred from homology"/>
<feature type="compositionally biased region" description="Basic and acidic residues" evidence="7">
    <location>
        <begin position="612"/>
        <end position="623"/>
    </location>
</feature>
<evidence type="ECO:0000313" key="10">
    <source>
        <dbReference type="EMBL" id="PFH32023.1"/>
    </source>
</evidence>
<dbReference type="GO" id="GO:0016020">
    <property type="term" value="C:membrane"/>
    <property type="evidence" value="ECO:0007669"/>
    <property type="project" value="UniProtKB-SubCell"/>
</dbReference>
<dbReference type="InterPro" id="IPR000731">
    <property type="entry name" value="SSD"/>
</dbReference>
<protein>
    <submittedName>
        <fullName evidence="10">Patched family protein</fullName>
    </submittedName>
</protein>
<name>A0A2A9M8L0_BESBE</name>
<dbReference type="Gene3D" id="1.20.1640.10">
    <property type="entry name" value="Multidrug efflux transporter AcrB transmembrane domain"/>
    <property type="match status" value="2"/>
</dbReference>
<evidence type="ECO:0000259" key="9">
    <source>
        <dbReference type="PROSITE" id="PS50156"/>
    </source>
</evidence>
<organism evidence="10 11">
    <name type="scientific">Besnoitia besnoiti</name>
    <name type="common">Apicomplexan protozoan</name>
    <dbReference type="NCBI Taxonomy" id="94643"/>
    <lineage>
        <taxon>Eukaryota</taxon>
        <taxon>Sar</taxon>
        <taxon>Alveolata</taxon>
        <taxon>Apicomplexa</taxon>
        <taxon>Conoidasida</taxon>
        <taxon>Coccidia</taxon>
        <taxon>Eucoccidiorida</taxon>
        <taxon>Eimeriorina</taxon>
        <taxon>Sarcocystidae</taxon>
        <taxon>Besnoitia</taxon>
    </lineage>
</organism>
<dbReference type="OrthoDB" id="6510177at2759"/>
<keyword evidence="3 8" id="KW-0812">Transmembrane</keyword>
<evidence type="ECO:0000256" key="5">
    <source>
        <dbReference type="ARBA" id="ARBA00023136"/>
    </source>
</evidence>
<feature type="region of interest" description="Disordered" evidence="7">
    <location>
        <begin position="1158"/>
        <end position="1178"/>
    </location>
</feature>
<evidence type="ECO:0000256" key="8">
    <source>
        <dbReference type="SAM" id="Phobius"/>
    </source>
</evidence>
<dbReference type="EMBL" id="NWUJ01000012">
    <property type="protein sequence ID" value="PFH32023.1"/>
    <property type="molecule type" value="Genomic_DNA"/>
</dbReference>
<dbReference type="RefSeq" id="XP_029216032.1">
    <property type="nucleotide sequence ID" value="XM_029360673.1"/>
</dbReference>